<dbReference type="AlphaFoldDB" id="A0A354YY71"/>
<comment type="cofactor">
    <cofactor evidence="1">
        <name>Mg(2+)</name>
        <dbReference type="ChEBI" id="CHEBI:18420"/>
    </cofactor>
</comment>
<proteinExistence type="predicted"/>
<dbReference type="Gene3D" id="3.90.79.10">
    <property type="entry name" value="Nucleoside Triphosphate Pyrophosphohydrolase"/>
    <property type="match status" value="1"/>
</dbReference>
<dbReference type="FunFam" id="3.90.79.10:FF:000024">
    <property type="entry name" value="ADP-ribose pyrophosphatase"/>
    <property type="match status" value="1"/>
</dbReference>
<dbReference type="STRING" id="378794.GCA_001570625_02517"/>
<keyword evidence="2 4" id="KW-0378">Hydrolase</keyword>
<organism evidence="4 5">
    <name type="scientific">Syntrophomonas wolfei</name>
    <dbReference type="NCBI Taxonomy" id="863"/>
    <lineage>
        <taxon>Bacteria</taxon>
        <taxon>Bacillati</taxon>
        <taxon>Bacillota</taxon>
        <taxon>Clostridia</taxon>
        <taxon>Eubacteriales</taxon>
        <taxon>Syntrophomonadaceae</taxon>
        <taxon>Syntrophomonas</taxon>
    </lineage>
</organism>
<reference evidence="4 5" key="1">
    <citation type="journal article" date="2018" name="Nat. Biotechnol.">
        <title>A standardized bacterial taxonomy based on genome phylogeny substantially revises the tree of life.</title>
        <authorList>
            <person name="Parks D.H."/>
            <person name="Chuvochina M."/>
            <person name="Waite D.W."/>
            <person name="Rinke C."/>
            <person name="Skarshewski A."/>
            <person name="Chaumeil P.A."/>
            <person name="Hugenholtz P."/>
        </authorList>
    </citation>
    <scope>NUCLEOTIDE SEQUENCE [LARGE SCALE GENOMIC DNA]</scope>
    <source>
        <strain evidence="4">UBA10948</strain>
    </source>
</reference>
<evidence type="ECO:0000313" key="5">
    <source>
        <dbReference type="Proteomes" id="UP000263273"/>
    </source>
</evidence>
<dbReference type="GO" id="GO:0005829">
    <property type="term" value="C:cytosol"/>
    <property type="evidence" value="ECO:0007669"/>
    <property type="project" value="TreeGrafter"/>
</dbReference>
<dbReference type="SUPFAM" id="SSF55811">
    <property type="entry name" value="Nudix"/>
    <property type="match status" value="1"/>
</dbReference>
<accession>A0A354YY71</accession>
<dbReference type="PANTHER" id="PTHR11839">
    <property type="entry name" value="UDP/ADP-SUGAR PYROPHOSPHATASE"/>
    <property type="match status" value="1"/>
</dbReference>
<evidence type="ECO:0000313" key="4">
    <source>
        <dbReference type="EMBL" id="HBK54293.1"/>
    </source>
</evidence>
<dbReference type="Pfam" id="PF00293">
    <property type="entry name" value="NUDIX"/>
    <property type="match status" value="1"/>
</dbReference>
<dbReference type="InterPro" id="IPR020084">
    <property type="entry name" value="NUDIX_hydrolase_CS"/>
</dbReference>
<dbReference type="PROSITE" id="PS00893">
    <property type="entry name" value="NUDIX_BOX"/>
    <property type="match status" value="1"/>
</dbReference>
<name>A0A354YY71_9FIRM</name>
<dbReference type="Proteomes" id="UP000263273">
    <property type="component" value="Unassembled WGS sequence"/>
</dbReference>
<dbReference type="InterPro" id="IPR015797">
    <property type="entry name" value="NUDIX_hydrolase-like_dom_sf"/>
</dbReference>
<dbReference type="GO" id="GO:0006753">
    <property type="term" value="P:nucleoside phosphate metabolic process"/>
    <property type="evidence" value="ECO:0007669"/>
    <property type="project" value="TreeGrafter"/>
</dbReference>
<dbReference type="GO" id="GO:0016787">
    <property type="term" value="F:hydrolase activity"/>
    <property type="evidence" value="ECO:0007669"/>
    <property type="project" value="UniProtKB-KW"/>
</dbReference>
<dbReference type="InterPro" id="IPR000086">
    <property type="entry name" value="NUDIX_hydrolase_dom"/>
</dbReference>
<comment type="caution">
    <text evidence="4">The sequence shown here is derived from an EMBL/GenBank/DDBJ whole genome shotgun (WGS) entry which is preliminary data.</text>
</comment>
<dbReference type="PANTHER" id="PTHR11839:SF18">
    <property type="entry name" value="NUDIX HYDROLASE DOMAIN-CONTAINING PROTEIN"/>
    <property type="match status" value="1"/>
</dbReference>
<gene>
    <name evidence="4" type="ORF">DDZ44_10185</name>
</gene>
<sequence length="184" mass="20936">MREEKLMDLEEKTLASREIFQGRIIKVRVDQVLLPDGSESSREIVEHSGAVGIVAIDKENNLWMVRQYRKALERVLLEIPAGTLEENEEPLECARRELEEETGLQAAEWQEILSYHSAPGFCDEKLFLFMAQGLSLGESSLDRDEFLEVKKVPLKEAYEMIFSGEIIDGKSIIGIQYACRLLGC</sequence>
<dbReference type="GO" id="GO:0019693">
    <property type="term" value="P:ribose phosphate metabolic process"/>
    <property type="evidence" value="ECO:0007669"/>
    <property type="project" value="TreeGrafter"/>
</dbReference>
<feature type="domain" description="Nudix hydrolase" evidence="3">
    <location>
        <begin position="46"/>
        <end position="174"/>
    </location>
</feature>
<protein>
    <submittedName>
        <fullName evidence="4">NUDIX hydrolase</fullName>
    </submittedName>
</protein>
<evidence type="ECO:0000256" key="1">
    <source>
        <dbReference type="ARBA" id="ARBA00001946"/>
    </source>
</evidence>
<evidence type="ECO:0000259" key="3">
    <source>
        <dbReference type="PROSITE" id="PS51462"/>
    </source>
</evidence>
<dbReference type="EMBL" id="DNZF01000220">
    <property type="protein sequence ID" value="HBK54293.1"/>
    <property type="molecule type" value="Genomic_DNA"/>
</dbReference>
<evidence type="ECO:0000256" key="2">
    <source>
        <dbReference type="ARBA" id="ARBA00022801"/>
    </source>
</evidence>
<dbReference type="PROSITE" id="PS51462">
    <property type="entry name" value="NUDIX"/>
    <property type="match status" value="1"/>
</dbReference>